<organism evidence="12 13">
    <name type="scientific">Haliangium ochraceum (strain DSM 14365 / JCM 11303 / SMP-2)</name>
    <dbReference type="NCBI Taxonomy" id="502025"/>
    <lineage>
        <taxon>Bacteria</taxon>
        <taxon>Pseudomonadati</taxon>
        <taxon>Myxococcota</taxon>
        <taxon>Polyangia</taxon>
        <taxon>Haliangiales</taxon>
        <taxon>Kofleriaceae</taxon>
        <taxon>Haliangium</taxon>
    </lineage>
</organism>
<comment type="similarity">
    <text evidence="2 10">Belongs to the disproportionating enzyme family.</text>
</comment>
<evidence type="ECO:0000256" key="2">
    <source>
        <dbReference type="ARBA" id="ARBA00005684"/>
    </source>
</evidence>
<name>D0LZ08_HALO1</name>
<dbReference type="SUPFAM" id="SSF51445">
    <property type="entry name" value="(Trans)glycosidases"/>
    <property type="match status" value="1"/>
</dbReference>
<evidence type="ECO:0000256" key="4">
    <source>
        <dbReference type="ARBA" id="ARBA00020295"/>
    </source>
</evidence>
<dbReference type="GO" id="GO:0005975">
    <property type="term" value="P:carbohydrate metabolic process"/>
    <property type="evidence" value="ECO:0007669"/>
    <property type="project" value="InterPro"/>
</dbReference>
<dbReference type="InterPro" id="IPR048458">
    <property type="entry name" value="MalQ_N"/>
</dbReference>
<dbReference type="EMBL" id="CP001804">
    <property type="protein sequence ID" value="ACY14478.1"/>
    <property type="molecule type" value="Genomic_DNA"/>
</dbReference>
<keyword evidence="5 10" id="KW-0328">Glycosyltransferase</keyword>
<dbReference type="KEGG" id="hoh:Hoch_1931"/>
<dbReference type="InterPro" id="IPR003385">
    <property type="entry name" value="Glyco_hydro_77"/>
</dbReference>
<evidence type="ECO:0000256" key="1">
    <source>
        <dbReference type="ARBA" id="ARBA00000439"/>
    </source>
</evidence>
<keyword evidence="6 10" id="KW-0808">Transferase</keyword>
<evidence type="ECO:0000313" key="13">
    <source>
        <dbReference type="Proteomes" id="UP000001880"/>
    </source>
</evidence>
<evidence type="ECO:0000256" key="6">
    <source>
        <dbReference type="ARBA" id="ARBA00022679"/>
    </source>
</evidence>
<evidence type="ECO:0000256" key="3">
    <source>
        <dbReference type="ARBA" id="ARBA00012560"/>
    </source>
</evidence>
<dbReference type="OrthoDB" id="9761577at2"/>
<dbReference type="EC" id="2.4.1.25" evidence="3 10"/>
<reference evidence="12 13" key="1">
    <citation type="journal article" date="2010" name="Stand. Genomic Sci.">
        <title>Complete genome sequence of Haliangium ochraceum type strain (SMP-2).</title>
        <authorList>
            <consortium name="US DOE Joint Genome Institute (JGI-PGF)"/>
            <person name="Ivanova N."/>
            <person name="Daum C."/>
            <person name="Lang E."/>
            <person name="Abt B."/>
            <person name="Kopitz M."/>
            <person name="Saunders E."/>
            <person name="Lapidus A."/>
            <person name="Lucas S."/>
            <person name="Glavina Del Rio T."/>
            <person name="Nolan M."/>
            <person name="Tice H."/>
            <person name="Copeland A."/>
            <person name="Cheng J.F."/>
            <person name="Chen F."/>
            <person name="Bruce D."/>
            <person name="Goodwin L."/>
            <person name="Pitluck S."/>
            <person name="Mavromatis K."/>
            <person name="Pati A."/>
            <person name="Mikhailova N."/>
            <person name="Chen A."/>
            <person name="Palaniappan K."/>
            <person name="Land M."/>
            <person name="Hauser L."/>
            <person name="Chang Y.J."/>
            <person name="Jeffries C.D."/>
            <person name="Detter J.C."/>
            <person name="Brettin T."/>
            <person name="Rohde M."/>
            <person name="Goker M."/>
            <person name="Bristow J."/>
            <person name="Markowitz V."/>
            <person name="Eisen J.A."/>
            <person name="Hugenholtz P."/>
            <person name="Kyrpides N.C."/>
            <person name="Klenk H.P."/>
        </authorList>
    </citation>
    <scope>NUCLEOTIDE SEQUENCE [LARGE SCALE GENOMIC DNA]</scope>
    <source>
        <strain evidence="13">DSM 14365 / CIP 107738 / JCM 11303 / AJ 13395 / SMP-2</strain>
    </source>
</reference>
<evidence type="ECO:0000256" key="5">
    <source>
        <dbReference type="ARBA" id="ARBA00022676"/>
    </source>
</evidence>
<proteinExistence type="inferred from homology"/>
<evidence type="ECO:0000256" key="8">
    <source>
        <dbReference type="ARBA" id="ARBA00031423"/>
    </source>
</evidence>
<evidence type="ECO:0000256" key="7">
    <source>
        <dbReference type="ARBA" id="ARBA00023277"/>
    </source>
</evidence>
<evidence type="ECO:0000259" key="11">
    <source>
        <dbReference type="Pfam" id="PF21226"/>
    </source>
</evidence>
<dbReference type="HOGENOM" id="CLU_022072_1_0_7"/>
<dbReference type="GO" id="GO:0004134">
    <property type="term" value="F:4-alpha-glucanotransferase activity"/>
    <property type="evidence" value="ECO:0007669"/>
    <property type="project" value="UniProtKB-EC"/>
</dbReference>
<gene>
    <name evidence="12" type="ordered locus">Hoch_1931</name>
</gene>
<protein>
    <recommendedName>
        <fullName evidence="4 10">4-alpha-glucanotransferase</fullName>
        <ecNumber evidence="3 10">2.4.1.25</ecNumber>
    </recommendedName>
    <alternativeName>
        <fullName evidence="8 10">Amylomaltase</fullName>
    </alternativeName>
    <alternativeName>
        <fullName evidence="9 10">Disproportionating enzyme</fullName>
    </alternativeName>
</protein>
<dbReference type="Pfam" id="PF02446">
    <property type="entry name" value="Glyco_hydro_77"/>
    <property type="match status" value="1"/>
</dbReference>
<dbReference type="Gene3D" id="3.20.20.80">
    <property type="entry name" value="Glycosidases"/>
    <property type="match status" value="1"/>
</dbReference>
<evidence type="ECO:0000313" key="12">
    <source>
        <dbReference type="EMBL" id="ACY14478.1"/>
    </source>
</evidence>
<evidence type="ECO:0000256" key="9">
    <source>
        <dbReference type="ARBA" id="ARBA00031501"/>
    </source>
</evidence>
<dbReference type="eggNOG" id="COG1640">
    <property type="taxonomic scope" value="Bacteria"/>
</dbReference>
<feature type="domain" description="MalQ N-terminal beta-sandwich" evidence="11">
    <location>
        <begin position="66"/>
        <end position="160"/>
    </location>
</feature>
<accession>D0LZ08</accession>
<dbReference type="AlphaFoldDB" id="D0LZ08"/>
<keyword evidence="7 10" id="KW-0119">Carbohydrate metabolism</keyword>
<dbReference type="CAZy" id="GH77">
    <property type="family name" value="Glycoside Hydrolase Family 77"/>
</dbReference>
<dbReference type="Proteomes" id="UP000001880">
    <property type="component" value="Chromosome"/>
</dbReference>
<dbReference type="Pfam" id="PF21226">
    <property type="entry name" value="MalQ_N"/>
    <property type="match status" value="1"/>
</dbReference>
<comment type="catalytic activity">
    <reaction evidence="1 10">
        <text>Transfers a segment of a (1-&gt;4)-alpha-D-glucan to a new position in an acceptor, which may be glucose or a (1-&gt;4)-alpha-D-glucan.</text>
        <dbReference type="EC" id="2.4.1.25"/>
    </reaction>
</comment>
<dbReference type="PANTHER" id="PTHR32438">
    <property type="entry name" value="4-ALPHA-GLUCANOTRANSFERASE DPE1, CHLOROPLASTIC/AMYLOPLASTIC"/>
    <property type="match status" value="1"/>
</dbReference>
<dbReference type="STRING" id="502025.Hoch_1931"/>
<dbReference type="RefSeq" id="WP_012827086.1">
    <property type="nucleotide sequence ID" value="NC_013440.1"/>
</dbReference>
<dbReference type="PANTHER" id="PTHR32438:SF5">
    <property type="entry name" value="4-ALPHA-GLUCANOTRANSFERASE DPE1, CHLOROPLASTIC_AMYLOPLASTIC"/>
    <property type="match status" value="1"/>
</dbReference>
<sequence>MNAELKTLAELTGVLLSYHDGTGQLRECTPEALIHILQLLGVEIAGEEDASAALVRYRREQWETFVPPCLVAWDGAPAALSIQLPASEGGAYSVTLTLESGETRRVQGRLDEIEPAETALVDGVTYTRRVVSVPVGEHGYHELSIEAGGQRGTCSVFAAPLSAYRPQPNKRWGVFAPLYAMQRQGGTGIGDLADLRKTARWVGELGGSFVGTLPLLASYLDEPYEFSPYGPVSRMFWNELYLDLTSAPGLLTCTAAQKLMAGAPFANEAAELSALPQVDYRRQMALRRGVIDALAASAWDDASLRGELEAYQARSARVDDYARFRALTDTHRKVWRDWPEAQRAGRIAEGEVDEARRRYHVYAQYSMEAQLARLAHESGVTLYLDLPVGVHRYGYDTWRDREVFALGASAGAPPDGLFSEGQNWGAAPLHPWGLRKNRYRYFIDAVRAHLAHAGMLRVDHAMGLHRMYWVPEGYSGKDGVYVHYNAGEMYAILSIESHRQECAVTGEDLGTVPDYVRPSMERHGLSRLYVGMFSLPEYDGGPILPPPANVVASINTHDTPTWGGFWNGDDIDIRCEMGLIDAEQVAAERAGREQTFERLSSYLRSEGFLGPQEPATAASLMRAFTAYLAASDAELIIVTLEDLWLEEKPQNVPGTGPDERPNWQRKLSRELGEVLADPEVRALLEMVDQTRRAVAGGDA</sequence>
<keyword evidence="13" id="KW-1185">Reference proteome</keyword>
<dbReference type="NCBIfam" id="TIGR00217">
    <property type="entry name" value="malQ"/>
    <property type="match status" value="1"/>
</dbReference>
<dbReference type="InterPro" id="IPR017853">
    <property type="entry name" value="GH"/>
</dbReference>
<evidence type="ECO:0000256" key="10">
    <source>
        <dbReference type="RuleBase" id="RU361207"/>
    </source>
</evidence>